<dbReference type="EMBL" id="CANTFM010002361">
    <property type="protein sequence ID" value="CAI5746153.1"/>
    <property type="molecule type" value="Genomic_DNA"/>
</dbReference>
<accession>A0AAV0VCF2</accession>
<evidence type="ECO:0000256" key="2">
    <source>
        <dbReference type="SAM" id="MobiDB-lite"/>
    </source>
</evidence>
<dbReference type="PANTHER" id="PTHR12356">
    <property type="entry name" value="NUCLEAR MOVEMENT PROTEIN NUDC"/>
    <property type="match status" value="1"/>
</dbReference>
<dbReference type="SUPFAM" id="SSF49764">
    <property type="entry name" value="HSP20-like chaperones"/>
    <property type="match status" value="1"/>
</dbReference>
<evidence type="ECO:0000259" key="3">
    <source>
        <dbReference type="PROSITE" id="PS51203"/>
    </source>
</evidence>
<dbReference type="Gene3D" id="2.60.40.790">
    <property type="match status" value="1"/>
</dbReference>
<dbReference type="InterPro" id="IPR037898">
    <property type="entry name" value="NudC_fam"/>
</dbReference>
<dbReference type="AlphaFoldDB" id="A0AAV0VCF2"/>
<protein>
    <recommendedName>
        <fullName evidence="3">CS domain-containing protein</fullName>
    </recommendedName>
</protein>
<comment type="caution">
    <text evidence="4">The sequence shown here is derived from an EMBL/GenBank/DDBJ whole genome shotgun (WGS) entry which is preliminary data.</text>
</comment>
<dbReference type="PANTHER" id="PTHR12356:SF17">
    <property type="entry name" value="CS DOMAIN-CONTAINING PROTEIN"/>
    <property type="match status" value="1"/>
</dbReference>
<organism evidence="4 5">
    <name type="scientific">Peronospora destructor</name>
    <dbReference type="NCBI Taxonomy" id="86335"/>
    <lineage>
        <taxon>Eukaryota</taxon>
        <taxon>Sar</taxon>
        <taxon>Stramenopiles</taxon>
        <taxon>Oomycota</taxon>
        <taxon>Peronosporomycetes</taxon>
        <taxon>Peronosporales</taxon>
        <taxon>Peronosporaceae</taxon>
        <taxon>Peronospora</taxon>
    </lineage>
</organism>
<evidence type="ECO:0000313" key="4">
    <source>
        <dbReference type="EMBL" id="CAI5746153.1"/>
    </source>
</evidence>
<dbReference type="GO" id="GO:0005737">
    <property type="term" value="C:cytoplasm"/>
    <property type="evidence" value="ECO:0007669"/>
    <property type="project" value="TreeGrafter"/>
</dbReference>
<feature type="region of interest" description="Disordered" evidence="2">
    <location>
        <begin position="255"/>
        <end position="289"/>
    </location>
</feature>
<keyword evidence="1" id="KW-0597">Phosphoprotein</keyword>
<dbReference type="InterPro" id="IPR025934">
    <property type="entry name" value="NudC_N_dom"/>
</dbReference>
<dbReference type="Pfam" id="PF04969">
    <property type="entry name" value="CS"/>
    <property type="match status" value="1"/>
</dbReference>
<dbReference type="Pfam" id="PF14050">
    <property type="entry name" value="Nudc_N"/>
    <property type="match status" value="1"/>
</dbReference>
<sequence length="289" mass="32220">MDAMSAVPGRFDMLLTELAQQHGGAESLLDSFFEFLHRKTDFYVVSKDPERHKMGFLPGQAQQKVLKAFQKYPMKSLDGNNSSNVAAKMEGDVTIDRVVSAATTGEASIGAKNEPKLTDEGKQLPVGNGGLAANFTWTQTLEEVSIQMELVQGTQAKDLDCRIKSTHLYVALKCDTTKPLLEGEFPEQIRVDQSIWSLESNHTLHISLEKVKPTWWASALKGEQEIDTNQVDSRRSIHEYDEVTQGAIRKAVYDQRQHQSNGRVPLTPEEQMLQTVKDLPGSPFLSSTE</sequence>
<keyword evidence="5" id="KW-1185">Reference proteome</keyword>
<feature type="domain" description="CS" evidence="3">
    <location>
        <begin position="130"/>
        <end position="220"/>
    </location>
</feature>
<reference evidence="4" key="1">
    <citation type="submission" date="2022-12" db="EMBL/GenBank/DDBJ databases">
        <authorList>
            <person name="Webb A."/>
        </authorList>
    </citation>
    <scope>NUCLEOTIDE SEQUENCE</scope>
    <source>
        <strain evidence="4">Pd1</strain>
    </source>
</reference>
<dbReference type="GO" id="GO:0051082">
    <property type="term" value="F:unfolded protein binding"/>
    <property type="evidence" value="ECO:0007669"/>
    <property type="project" value="TreeGrafter"/>
</dbReference>
<evidence type="ECO:0000256" key="1">
    <source>
        <dbReference type="ARBA" id="ARBA00022553"/>
    </source>
</evidence>
<dbReference type="CDD" id="cd06467">
    <property type="entry name" value="p23_NUDC_like"/>
    <property type="match status" value="1"/>
</dbReference>
<evidence type="ECO:0000313" key="5">
    <source>
        <dbReference type="Proteomes" id="UP001162029"/>
    </source>
</evidence>
<dbReference type="InterPro" id="IPR008978">
    <property type="entry name" value="HSP20-like_chaperone"/>
</dbReference>
<dbReference type="Proteomes" id="UP001162029">
    <property type="component" value="Unassembled WGS sequence"/>
</dbReference>
<proteinExistence type="predicted"/>
<gene>
    <name evidence="4" type="ORF">PDE001_LOCUS11164</name>
</gene>
<dbReference type="GO" id="GO:0006457">
    <property type="term" value="P:protein folding"/>
    <property type="evidence" value="ECO:0007669"/>
    <property type="project" value="TreeGrafter"/>
</dbReference>
<dbReference type="PROSITE" id="PS51203">
    <property type="entry name" value="CS"/>
    <property type="match status" value="1"/>
</dbReference>
<name>A0AAV0VCF2_9STRA</name>
<dbReference type="InterPro" id="IPR007052">
    <property type="entry name" value="CS_dom"/>
</dbReference>